<keyword evidence="3" id="KW-0677">Repeat</keyword>
<keyword evidence="8" id="KW-0539">Nucleus</keyword>
<evidence type="ECO:0000256" key="6">
    <source>
        <dbReference type="ARBA" id="ARBA00023015"/>
    </source>
</evidence>
<dbReference type="PANTHER" id="PTHR14196">
    <property type="entry name" value="ODD-SKIPPED - RELATED"/>
    <property type="match status" value="1"/>
</dbReference>
<dbReference type="GeneID" id="113465929"/>
<dbReference type="RefSeq" id="XP_026676694.1">
    <property type="nucleotide sequence ID" value="XM_026820893.1"/>
</dbReference>
<evidence type="ECO:0000256" key="9">
    <source>
        <dbReference type="PROSITE-ProRule" id="PRU00042"/>
    </source>
</evidence>
<evidence type="ECO:0000256" key="4">
    <source>
        <dbReference type="ARBA" id="ARBA00022771"/>
    </source>
</evidence>
<organism evidence="11 12">
    <name type="scientific">Diaphorina citri</name>
    <name type="common">Asian citrus psyllid</name>
    <dbReference type="NCBI Taxonomy" id="121845"/>
    <lineage>
        <taxon>Eukaryota</taxon>
        <taxon>Metazoa</taxon>
        <taxon>Ecdysozoa</taxon>
        <taxon>Arthropoda</taxon>
        <taxon>Hexapoda</taxon>
        <taxon>Insecta</taxon>
        <taxon>Pterygota</taxon>
        <taxon>Neoptera</taxon>
        <taxon>Paraneoptera</taxon>
        <taxon>Hemiptera</taxon>
        <taxon>Sternorrhyncha</taxon>
        <taxon>Psylloidea</taxon>
        <taxon>Psyllidae</taxon>
        <taxon>Diaphorininae</taxon>
        <taxon>Diaphorina</taxon>
    </lineage>
</organism>
<dbReference type="Proteomes" id="UP000079169">
    <property type="component" value="Unplaced"/>
</dbReference>
<dbReference type="InterPro" id="IPR050717">
    <property type="entry name" value="C2H2-ZF_Transcription_Reg"/>
</dbReference>
<gene>
    <name evidence="12" type="primary">LOC113465929</name>
</gene>
<dbReference type="GO" id="GO:0000981">
    <property type="term" value="F:DNA-binding transcription factor activity, RNA polymerase II-specific"/>
    <property type="evidence" value="ECO:0007669"/>
    <property type="project" value="TreeGrafter"/>
</dbReference>
<dbReference type="Pfam" id="PF00096">
    <property type="entry name" value="zf-C2H2"/>
    <property type="match status" value="1"/>
</dbReference>
<evidence type="ECO:0000256" key="2">
    <source>
        <dbReference type="ARBA" id="ARBA00022723"/>
    </source>
</evidence>
<reference evidence="12" key="1">
    <citation type="submission" date="2025-08" db="UniProtKB">
        <authorList>
            <consortium name="RefSeq"/>
        </authorList>
    </citation>
    <scope>IDENTIFICATION</scope>
</reference>
<keyword evidence="7" id="KW-0804">Transcription</keyword>
<dbReference type="PANTHER" id="PTHR14196:SF0">
    <property type="entry name" value="PROTEIN BOWEL"/>
    <property type="match status" value="1"/>
</dbReference>
<dbReference type="KEGG" id="dci:113465929"/>
<evidence type="ECO:0000256" key="5">
    <source>
        <dbReference type="ARBA" id="ARBA00022833"/>
    </source>
</evidence>
<proteinExistence type="predicted"/>
<dbReference type="InterPro" id="IPR036236">
    <property type="entry name" value="Znf_C2H2_sf"/>
</dbReference>
<evidence type="ECO:0000256" key="1">
    <source>
        <dbReference type="ARBA" id="ARBA00004123"/>
    </source>
</evidence>
<keyword evidence="6" id="KW-0805">Transcription regulation</keyword>
<dbReference type="STRING" id="121845.A0A3Q0IKD1"/>
<keyword evidence="5" id="KW-0862">Zinc</keyword>
<dbReference type="FunFam" id="3.30.160.60:FF:000624">
    <property type="entry name" value="zinc finger protein 697"/>
    <property type="match status" value="1"/>
</dbReference>
<evidence type="ECO:0000256" key="3">
    <source>
        <dbReference type="ARBA" id="ARBA00022737"/>
    </source>
</evidence>
<comment type="subcellular location">
    <subcellularLocation>
        <location evidence="1">Nucleus</location>
    </subcellularLocation>
</comment>
<evidence type="ECO:0000313" key="11">
    <source>
        <dbReference type="Proteomes" id="UP000079169"/>
    </source>
</evidence>
<dbReference type="GO" id="GO:0005634">
    <property type="term" value="C:nucleus"/>
    <property type="evidence" value="ECO:0007669"/>
    <property type="project" value="UniProtKB-SubCell"/>
</dbReference>
<evidence type="ECO:0000259" key="10">
    <source>
        <dbReference type="PROSITE" id="PS50157"/>
    </source>
</evidence>
<protein>
    <submittedName>
        <fullName evidence="12">Zinc finger protein 287-like</fullName>
    </submittedName>
</protein>
<dbReference type="PROSITE" id="PS50157">
    <property type="entry name" value="ZINC_FINGER_C2H2_2"/>
    <property type="match status" value="1"/>
</dbReference>
<keyword evidence="11" id="KW-1185">Reference proteome</keyword>
<dbReference type="GO" id="GO:0000977">
    <property type="term" value="F:RNA polymerase II transcription regulatory region sequence-specific DNA binding"/>
    <property type="evidence" value="ECO:0007669"/>
    <property type="project" value="TreeGrafter"/>
</dbReference>
<name>A0A3Q0IKD1_DIACI</name>
<keyword evidence="2" id="KW-0479">Metal-binding</keyword>
<dbReference type="SMART" id="SM00355">
    <property type="entry name" value="ZnF_C2H2"/>
    <property type="match status" value="1"/>
</dbReference>
<feature type="domain" description="C2H2-type" evidence="10">
    <location>
        <begin position="100"/>
        <end position="127"/>
    </location>
</feature>
<dbReference type="Gene3D" id="3.30.160.60">
    <property type="entry name" value="Classic Zinc Finger"/>
    <property type="match status" value="2"/>
</dbReference>
<dbReference type="SUPFAM" id="SSF57667">
    <property type="entry name" value="beta-beta-alpha zinc fingers"/>
    <property type="match status" value="1"/>
</dbReference>
<dbReference type="InterPro" id="IPR013087">
    <property type="entry name" value="Znf_C2H2_type"/>
</dbReference>
<evidence type="ECO:0000313" key="12">
    <source>
        <dbReference type="RefSeq" id="XP_026676694.1"/>
    </source>
</evidence>
<evidence type="ECO:0000256" key="7">
    <source>
        <dbReference type="ARBA" id="ARBA00023163"/>
    </source>
</evidence>
<dbReference type="PaxDb" id="121845-A0A3Q0IKD1"/>
<sequence length="165" mass="18923">MDIGATMDFTMDKVFYDIEQNDLKELWDSDLDPVNTHTTSQTNKTISVTLVPIHEASTENEIIAASSNEDWRGTVVLLEDKPPSPKVKREKKKPKEKKLLKCNYCTREFKHRNTLAYHIRSHTGEKPHMCDTCGKSFFSSTALKEIGKQAEHNIIVLVEFAIVQW</sequence>
<dbReference type="GO" id="GO:0008270">
    <property type="term" value="F:zinc ion binding"/>
    <property type="evidence" value="ECO:0007669"/>
    <property type="project" value="UniProtKB-KW"/>
</dbReference>
<dbReference type="PROSITE" id="PS00028">
    <property type="entry name" value="ZINC_FINGER_C2H2_1"/>
    <property type="match status" value="1"/>
</dbReference>
<evidence type="ECO:0000256" key="8">
    <source>
        <dbReference type="ARBA" id="ARBA00023242"/>
    </source>
</evidence>
<accession>A0A3Q0IKD1</accession>
<keyword evidence="4 9" id="KW-0863">Zinc-finger</keyword>
<dbReference type="AlphaFoldDB" id="A0A3Q0IKD1"/>